<name>A0AAJ0XC67_9GAMM</name>
<proteinExistence type="predicted"/>
<evidence type="ECO:0000313" key="2">
    <source>
        <dbReference type="Proteomes" id="UP001296776"/>
    </source>
</evidence>
<dbReference type="Proteomes" id="UP001296776">
    <property type="component" value="Unassembled WGS sequence"/>
</dbReference>
<reference evidence="1" key="2">
    <citation type="journal article" date="2020" name="Microorganisms">
        <title>Osmotic Adaptation and Compatible Solute Biosynthesis of Phototrophic Bacteria as Revealed from Genome Analyses.</title>
        <authorList>
            <person name="Imhoff J.F."/>
            <person name="Rahn T."/>
            <person name="Kunzel S."/>
            <person name="Keller A."/>
            <person name="Neulinger S.C."/>
        </authorList>
    </citation>
    <scope>NUCLEOTIDE SEQUENCE</scope>
    <source>
        <strain evidence="1">DSM 11080</strain>
    </source>
</reference>
<reference evidence="1" key="1">
    <citation type="submission" date="2017-08" db="EMBL/GenBank/DDBJ databases">
        <authorList>
            <person name="Imhoff J.F."/>
            <person name="Rahn T."/>
            <person name="Kuenzel S."/>
            <person name="Neulinger S.C."/>
        </authorList>
    </citation>
    <scope>NUCLEOTIDE SEQUENCE</scope>
    <source>
        <strain evidence="1">DSM 11080</strain>
    </source>
</reference>
<dbReference type="EMBL" id="NRSJ01000055">
    <property type="protein sequence ID" value="MBK1706895.1"/>
    <property type="molecule type" value="Genomic_DNA"/>
</dbReference>
<evidence type="ECO:0000313" key="1">
    <source>
        <dbReference type="EMBL" id="MBK1706895.1"/>
    </source>
</evidence>
<organism evidence="1 2">
    <name type="scientific">Halochromatium glycolicum</name>
    <dbReference type="NCBI Taxonomy" id="85075"/>
    <lineage>
        <taxon>Bacteria</taxon>
        <taxon>Pseudomonadati</taxon>
        <taxon>Pseudomonadota</taxon>
        <taxon>Gammaproteobacteria</taxon>
        <taxon>Chromatiales</taxon>
        <taxon>Chromatiaceae</taxon>
        <taxon>Halochromatium</taxon>
    </lineage>
</organism>
<keyword evidence="2" id="KW-1185">Reference proteome</keyword>
<dbReference type="InterPro" id="IPR038763">
    <property type="entry name" value="DHH_sf"/>
</dbReference>
<comment type="caution">
    <text evidence="1">The sequence shown here is derived from an EMBL/GenBank/DDBJ whole genome shotgun (WGS) entry which is preliminary data.</text>
</comment>
<protein>
    <submittedName>
        <fullName evidence="1">Acetyltransferase</fullName>
    </submittedName>
</protein>
<dbReference type="RefSeq" id="WP_200348370.1">
    <property type="nucleotide sequence ID" value="NZ_NRSJ01000055.1"/>
</dbReference>
<dbReference type="SUPFAM" id="SSF64182">
    <property type="entry name" value="DHH phosphoesterases"/>
    <property type="match status" value="1"/>
</dbReference>
<gene>
    <name evidence="1" type="ORF">CKO40_20730</name>
</gene>
<accession>A0AAJ0XC67</accession>
<sequence length="321" mass="34842">MTRYDVFNGDADGLCALQQLHLSEPAAAQAELVTGVKRDIALLQRVSAAAGDEVTVLDLSLDKNRTPLLELLEKGVRVRYVDHHHPGEIPAHENLEAHIDTAADRGTSLLVDGLLEGRHRAWAVVGTFGDNFDIAARRAAAPLALQDEAIGRLRELGILLNYNGYGATVADLHFPPTELFARMRPYADPLEFIDQDDAFAALRSGYADDMARARAVTPECTSATHYLMVLPAEAWARRVGGVYANALAQEAPERAHAMLTRLESGGFVVSVRAPIERPDGADVLCRQFETGGGRKAAAGINRLDESDYPRFEEAFLASFAG</sequence>
<dbReference type="AlphaFoldDB" id="A0AAJ0XC67"/>